<evidence type="ECO:0000256" key="1">
    <source>
        <dbReference type="ARBA" id="ARBA00004496"/>
    </source>
</evidence>
<evidence type="ECO:0000313" key="10">
    <source>
        <dbReference type="Proteomes" id="UP001162131"/>
    </source>
</evidence>
<dbReference type="Proteomes" id="UP001162131">
    <property type="component" value="Unassembled WGS sequence"/>
</dbReference>
<comment type="similarity">
    <text evidence="2">Belongs to the LZTFL1 family.</text>
</comment>
<keyword evidence="10" id="KW-1185">Reference proteome</keyword>
<keyword evidence="4" id="KW-0963">Cytoplasm</keyword>
<name>A0AAU9K9G0_9CILI</name>
<evidence type="ECO:0000313" key="9">
    <source>
        <dbReference type="EMBL" id="CAG9329796.1"/>
    </source>
</evidence>
<dbReference type="GO" id="GO:0005737">
    <property type="term" value="C:cytoplasm"/>
    <property type="evidence" value="ECO:0007669"/>
    <property type="project" value="UniProtKB-SubCell"/>
</dbReference>
<reference evidence="9" key="1">
    <citation type="submission" date="2021-09" db="EMBL/GenBank/DDBJ databases">
        <authorList>
            <consortium name="AG Swart"/>
            <person name="Singh M."/>
            <person name="Singh A."/>
            <person name="Seah K."/>
            <person name="Emmerich C."/>
        </authorList>
    </citation>
    <scope>NUCLEOTIDE SEQUENCE</scope>
    <source>
        <strain evidence="9">ATCC30299</strain>
    </source>
</reference>
<dbReference type="PANTHER" id="PTHR21635:SF0">
    <property type="entry name" value="LEUCINE ZIPPER TRANSCRIPTION FACTOR-LIKE PROTEIN 1"/>
    <property type="match status" value="1"/>
</dbReference>
<protein>
    <recommendedName>
        <fullName evidence="3">Leucine zipper transcription factor-like protein 1</fullName>
    </recommendedName>
</protein>
<feature type="coiled-coil region" evidence="8">
    <location>
        <begin position="152"/>
        <end position="271"/>
    </location>
</feature>
<accession>A0AAU9K9G0</accession>
<dbReference type="InterPro" id="IPR026157">
    <property type="entry name" value="LZTFL1"/>
</dbReference>
<organism evidence="9 10">
    <name type="scientific">Blepharisma stoltei</name>
    <dbReference type="NCBI Taxonomy" id="1481888"/>
    <lineage>
        <taxon>Eukaryota</taxon>
        <taxon>Sar</taxon>
        <taxon>Alveolata</taxon>
        <taxon>Ciliophora</taxon>
        <taxon>Postciliodesmatophora</taxon>
        <taxon>Heterotrichea</taxon>
        <taxon>Heterotrichida</taxon>
        <taxon>Blepharismidae</taxon>
        <taxon>Blepharisma</taxon>
    </lineage>
</organism>
<comment type="subunit">
    <text evidence="7">Self-associates. Interacts with BBS9; the interaction mediates the association of LZTL1 with the BBsome complex and regulates BBSome ciliary trafficking.</text>
</comment>
<evidence type="ECO:0000256" key="8">
    <source>
        <dbReference type="SAM" id="Coils"/>
    </source>
</evidence>
<dbReference type="PANTHER" id="PTHR21635">
    <property type="entry name" value="LEUCINE ZIPPER TRANSCRIPTION FACTOR LIKE"/>
    <property type="match status" value="1"/>
</dbReference>
<evidence type="ECO:0000256" key="5">
    <source>
        <dbReference type="ARBA" id="ARBA00023054"/>
    </source>
</evidence>
<gene>
    <name evidence="9" type="ORF">BSTOLATCC_MIC49412</name>
</gene>
<evidence type="ECO:0000256" key="3">
    <source>
        <dbReference type="ARBA" id="ARBA00018920"/>
    </source>
</evidence>
<evidence type="ECO:0000256" key="6">
    <source>
        <dbReference type="ARBA" id="ARBA00024898"/>
    </source>
</evidence>
<evidence type="ECO:0000256" key="7">
    <source>
        <dbReference type="ARBA" id="ARBA00026004"/>
    </source>
</evidence>
<evidence type="ECO:0000256" key="2">
    <source>
        <dbReference type="ARBA" id="ARBA00008868"/>
    </source>
</evidence>
<keyword evidence="5 8" id="KW-0175">Coiled coil</keyword>
<comment type="function">
    <text evidence="6">Regulates ciliary localization of the BBSome complex. Together with the BBSome complex, controls SMO ciliary trafficking and contributes to the sonic hedgehog (SHH) pathway regulation. May play a role in neurite outgrowth. May have tumor suppressor function.</text>
</comment>
<dbReference type="AlphaFoldDB" id="A0AAU9K9G0"/>
<dbReference type="Pfam" id="PF15294">
    <property type="entry name" value="Leu_zip"/>
    <property type="match status" value="1"/>
</dbReference>
<comment type="caution">
    <text evidence="9">The sequence shown here is derived from an EMBL/GenBank/DDBJ whole genome shotgun (WGS) entry which is preliminary data.</text>
</comment>
<proteinExistence type="inferred from homology"/>
<sequence>MEGILSPDHQVEVKKYLDFFALKRRENLKEIDTSAKQFIAKNLNEDALLQKNEVEAFMDNFVREVSSTIEAELQNIAHMSGVYIKILMNQAQTHNLTLQADTSFIENLHAIEEMRNIERSQKALDLNKRTQGARLPTLQTSFNNDPLLVKQLNELKEENNTLKNRMKQMQTQISQILDEKMELRNAVESLTAQLENGPRHEEPQHDTQAIHMLEETKLQLQTKEELIKQLKEEQDKRLADSKQFQSLKKLIVGKNEQIKELREQLERLQKS</sequence>
<dbReference type="GO" id="GO:1903565">
    <property type="term" value="P:negative regulation of protein localization to cilium"/>
    <property type="evidence" value="ECO:0007669"/>
    <property type="project" value="TreeGrafter"/>
</dbReference>
<comment type="subcellular location">
    <subcellularLocation>
        <location evidence="1">Cytoplasm</location>
    </subcellularLocation>
</comment>
<evidence type="ECO:0000256" key="4">
    <source>
        <dbReference type="ARBA" id="ARBA00022490"/>
    </source>
</evidence>
<dbReference type="EMBL" id="CAJZBQ010000048">
    <property type="protein sequence ID" value="CAG9329796.1"/>
    <property type="molecule type" value="Genomic_DNA"/>
</dbReference>